<proteinExistence type="predicted"/>
<keyword evidence="1" id="KW-0732">Signal</keyword>
<evidence type="ECO:0000313" key="4">
    <source>
        <dbReference type="Proteomes" id="UP000799421"/>
    </source>
</evidence>
<dbReference type="AlphaFoldDB" id="A0A6A7C8W8"/>
<dbReference type="EMBL" id="MU005958">
    <property type="protein sequence ID" value="KAF2863961.1"/>
    <property type="molecule type" value="Genomic_DNA"/>
</dbReference>
<dbReference type="InterPro" id="IPR055915">
    <property type="entry name" value="DUF7492"/>
</dbReference>
<feature type="domain" description="DUF7492" evidence="2">
    <location>
        <begin position="23"/>
        <end position="121"/>
    </location>
</feature>
<accession>A0A6A7C8W8</accession>
<protein>
    <recommendedName>
        <fullName evidence="2">DUF7492 domain-containing protein</fullName>
    </recommendedName>
</protein>
<evidence type="ECO:0000313" key="3">
    <source>
        <dbReference type="EMBL" id="KAF2863961.1"/>
    </source>
</evidence>
<sequence>MFSNVKALAFVSGLLRLAGPAFGYSLIDEFQVIGSNGSYIGDRSFSRGYVARIDPSFNGFSVNYQVPAGESGRIQIYSSDLLCHPSQHASNYTNPSYPMLQAQSGSCVAMKHLENGHVTMP</sequence>
<dbReference type="OrthoDB" id="64281at2759"/>
<reference evidence="3" key="1">
    <citation type="journal article" date="2020" name="Stud. Mycol.">
        <title>101 Dothideomycetes genomes: a test case for predicting lifestyles and emergence of pathogens.</title>
        <authorList>
            <person name="Haridas S."/>
            <person name="Albert R."/>
            <person name="Binder M."/>
            <person name="Bloem J."/>
            <person name="Labutti K."/>
            <person name="Salamov A."/>
            <person name="Andreopoulos B."/>
            <person name="Baker S."/>
            <person name="Barry K."/>
            <person name="Bills G."/>
            <person name="Bluhm B."/>
            <person name="Cannon C."/>
            <person name="Castanera R."/>
            <person name="Culley D."/>
            <person name="Daum C."/>
            <person name="Ezra D."/>
            <person name="Gonzalez J."/>
            <person name="Henrissat B."/>
            <person name="Kuo A."/>
            <person name="Liang C."/>
            <person name="Lipzen A."/>
            <person name="Lutzoni F."/>
            <person name="Magnuson J."/>
            <person name="Mondo S."/>
            <person name="Nolan M."/>
            <person name="Ohm R."/>
            <person name="Pangilinan J."/>
            <person name="Park H.-J."/>
            <person name="Ramirez L."/>
            <person name="Alfaro M."/>
            <person name="Sun H."/>
            <person name="Tritt A."/>
            <person name="Yoshinaga Y."/>
            <person name="Zwiers L.-H."/>
            <person name="Turgeon B."/>
            <person name="Goodwin S."/>
            <person name="Spatafora J."/>
            <person name="Crous P."/>
            <person name="Grigoriev I."/>
        </authorList>
    </citation>
    <scope>NUCLEOTIDE SEQUENCE</scope>
    <source>
        <strain evidence="3">CBS 480.64</strain>
    </source>
</reference>
<dbReference type="Pfam" id="PF24320">
    <property type="entry name" value="DUF7492"/>
    <property type="match status" value="1"/>
</dbReference>
<feature type="signal peptide" evidence="1">
    <location>
        <begin position="1"/>
        <end position="23"/>
    </location>
</feature>
<evidence type="ECO:0000256" key="1">
    <source>
        <dbReference type="SAM" id="SignalP"/>
    </source>
</evidence>
<gene>
    <name evidence="3" type="ORF">K470DRAFT_292244</name>
</gene>
<keyword evidence="4" id="KW-1185">Reference proteome</keyword>
<feature type="chain" id="PRO_5025438928" description="DUF7492 domain-containing protein" evidence="1">
    <location>
        <begin position="24"/>
        <end position="121"/>
    </location>
</feature>
<dbReference type="Proteomes" id="UP000799421">
    <property type="component" value="Unassembled WGS sequence"/>
</dbReference>
<evidence type="ECO:0000259" key="2">
    <source>
        <dbReference type="Pfam" id="PF24320"/>
    </source>
</evidence>
<name>A0A6A7C8W8_9PEZI</name>
<organism evidence="3 4">
    <name type="scientific">Piedraia hortae CBS 480.64</name>
    <dbReference type="NCBI Taxonomy" id="1314780"/>
    <lineage>
        <taxon>Eukaryota</taxon>
        <taxon>Fungi</taxon>
        <taxon>Dikarya</taxon>
        <taxon>Ascomycota</taxon>
        <taxon>Pezizomycotina</taxon>
        <taxon>Dothideomycetes</taxon>
        <taxon>Dothideomycetidae</taxon>
        <taxon>Capnodiales</taxon>
        <taxon>Piedraiaceae</taxon>
        <taxon>Piedraia</taxon>
    </lineage>
</organism>